<evidence type="ECO:0000256" key="1">
    <source>
        <dbReference type="ARBA" id="ARBA00004141"/>
    </source>
</evidence>
<keyword evidence="3" id="KW-0813">Transport</keyword>
<evidence type="ECO:0000256" key="13">
    <source>
        <dbReference type="SAM" id="Phobius"/>
    </source>
</evidence>
<gene>
    <name evidence="14" type="ORF">MESINF_1563</name>
</gene>
<dbReference type="KEGG" id="minf:MESINF_1563"/>
<comment type="subcellular location">
    <subcellularLocation>
        <location evidence="1">Membrane</location>
        <topology evidence="1">Multi-pass membrane protein</topology>
    </subcellularLocation>
</comment>
<keyword evidence="10 13" id="KW-0472">Membrane</keyword>
<keyword evidence="9" id="KW-0406">Ion transport</keyword>
<dbReference type="AlphaFoldDB" id="A0A7Z7LFE4"/>
<dbReference type="PANTHER" id="PTHR31462:SF5">
    <property type="entry name" value="ENDOSOMAL_LYSOSOMAL PROTON CHANNEL TMEM175"/>
    <property type="match status" value="1"/>
</dbReference>
<evidence type="ECO:0000256" key="2">
    <source>
        <dbReference type="ARBA" id="ARBA00006920"/>
    </source>
</evidence>
<feature type="transmembrane region" description="Helical" evidence="13">
    <location>
        <begin position="170"/>
        <end position="196"/>
    </location>
</feature>
<comment type="catalytic activity">
    <reaction evidence="12">
        <text>K(+)(in) = K(+)(out)</text>
        <dbReference type="Rhea" id="RHEA:29463"/>
        <dbReference type="ChEBI" id="CHEBI:29103"/>
    </reaction>
</comment>
<reference evidence="14 15" key="1">
    <citation type="submission" date="2017-01" db="EMBL/GenBank/DDBJ databases">
        <authorList>
            <person name="Erauso G."/>
        </authorList>
    </citation>
    <scope>NUCLEOTIDE SEQUENCE [LARGE SCALE GENOMIC DNA]</scope>
    <source>
        <strain evidence="14">MESINF1</strain>
    </source>
</reference>
<evidence type="ECO:0000256" key="9">
    <source>
        <dbReference type="ARBA" id="ARBA00023065"/>
    </source>
</evidence>
<evidence type="ECO:0000256" key="10">
    <source>
        <dbReference type="ARBA" id="ARBA00023136"/>
    </source>
</evidence>
<keyword evidence="5 13" id="KW-0812">Transmembrane</keyword>
<dbReference type="GO" id="GO:0005267">
    <property type="term" value="F:potassium channel activity"/>
    <property type="evidence" value="ECO:0007669"/>
    <property type="project" value="UniProtKB-KW"/>
</dbReference>
<keyword evidence="4" id="KW-0633">Potassium transport</keyword>
<evidence type="ECO:0000256" key="3">
    <source>
        <dbReference type="ARBA" id="ARBA00022448"/>
    </source>
</evidence>
<feature type="transmembrane region" description="Helical" evidence="13">
    <location>
        <begin position="89"/>
        <end position="110"/>
    </location>
</feature>
<dbReference type="PANTHER" id="PTHR31462">
    <property type="entry name" value="ENDOSOMAL/LYSOSOMAL POTASSIUM CHANNEL TMEM175"/>
    <property type="match status" value="1"/>
</dbReference>
<evidence type="ECO:0000256" key="11">
    <source>
        <dbReference type="ARBA" id="ARBA00023303"/>
    </source>
</evidence>
<evidence type="ECO:0000313" key="15">
    <source>
        <dbReference type="Proteomes" id="UP000250796"/>
    </source>
</evidence>
<feature type="transmembrane region" description="Helical" evidence="13">
    <location>
        <begin position="21"/>
        <end position="37"/>
    </location>
</feature>
<evidence type="ECO:0000256" key="6">
    <source>
        <dbReference type="ARBA" id="ARBA00022826"/>
    </source>
</evidence>
<evidence type="ECO:0000313" key="14">
    <source>
        <dbReference type="EMBL" id="SSC13007.1"/>
    </source>
</evidence>
<protein>
    <submittedName>
        <fullName evidence="14">Putative integral membrane protein</fullName>
    </submittedName>
</protein>
<keyword evidence="7" id="KW-0630">Potassium</keyword>
<organism evidence="14 15">
    <name type="scientific">Mesotoga infera</name>
    <dbReference type="NCBI Taxonomy" id="1236046"/>
    <lineage>
        <taxon>Bacteria</taxon>
        <taxon>Thermotogati</taxon>
        <taxon>Thermotogota</taxon>
        <taxon>Thermotogae</taxon>
        <taxon>Kosmotogales</taxon>
        <taxon>Kosmotogaceae</taxon>
        <taxon>Mesotoga</taxon>
    </lineage>
</organism>
<accession>A0A7Z7LFE4</accession>
<dbReference type="Pfam" id="PF06736">
    <property type="entry name" value="TMEM175"/>
    <property type="match status" value="1"/>
</dbReference>
<sequence>MRFSSSDRQINVNRLEALTDGVFSIAITLLVLTIRIPEPGEIISQSELIKYILSLDYELFSYCISFFVVGSLWISGNKRMKFLRKTDDLHLWLSLLNLLFITLIPLTTSLLSDYGDFEFVELLFHGNILMLEIIALIEWEYLIRNTDLVQEEVLSKLDIRNIRKKNFFSVFVPILGMVISIFTSAWSNLVYLLLFFRSLIIRY</sequence>
<dbReference type="InterPro" id="IPR010617">
    <property type="entry name" value="TMEM175-like"/>
</dbReference>
<evidence type="ECO:0000256" key="5">
    <source>
        <dbReference type="ARBA" id="ARBA00022692"/>
    </source>
</evidence>
<proteinExistence type="inferred from homology"/>
<keyword evidence="6" id="KW-0631">Potassium channel</keyword>
<dbReference type="GO" id="GO:0016020">
    <property type="term" value="C:membrane"/>
    <property type="evidence" value="ECO:0007669"/>
    <property type="project" value="UniProtKB-SubCell"/>
</dbReference>
<keyword evidence="11" id="KW-0407">Ion channel</keyword>
<dbReference type="RefSeq" id="WP_169699208.1">
    <property type="nucleotide sequence ID" value="NZ_LS974202.1"/>
</dbReference>
<dbReference type="EMBL" id="LS974202">
    <property type="protein sequence ID" value="SSC13007.1"/>
    <property type="molecule type" value="Genomic_DNA"/>
</dbReference>
<evidence type="ECO:0000256" key="4">
    <source>
        <dbReference type="ARBA" id="ARBA00022538"/>
    </source>
</evidence>
<dbReference type="GO" id="GO:0015252">
    <property type="term" value="F:proton channel activity"/>
    <property type="evidence" value="ECO:0007669"/>
    <property type="project" value="InterPro"/>
</dbReference>
<comment type="similarity">
    <text evidence="2">Belongs to the TMEM175 family.</text>
</comment>
<name>A0A7Z7LFE4_9BACT</name>
<dbReference type="Proteomes" id="UP000250796">
    <property type="component" value="Chromosome MESINF"/>
</dbReference>
<keyword evidence="8 13" id="KW-1133">Transmembrane helix</keyword>
<evidence type="ECO:0000256" key="7">
    <source>
        <dbReference type="ARBA" id="ARBA00022958"/>
    </source>
</evidence>
<evidence type="ECO:0000256" key="12">
    <source>
        <dbReference type="ARBA" id="ARBA00034430"/>
    </source>
</evidence>
<evidence type="ECO:0000256" key="8">
    <source>
        <dbReference type="ARBA" id="ARBA00022989"/>
    </source>
</evidence>
<keyword evidence="15" id="KW-1185">Reference proteome</keyword>
<feature type="transmembrane region" description="Helical" evidence="13">
    <location>
        <begin position="57"/>
        <end position="77"/>
    </location>
</feature>